<dbReference type="EMBL" id="CM055736">
    <property type="protein sequence ID" value="KAJ8006707.1"/>
    <property type="molecule type" value="Genomic_DNA"/>
</dbReference>
<comment type="caution">
    <text evidence="1">The sequence shown here is derived from an EMBL/GenBank/DDBJ whole genome shotgun (WGS) entry which is preliminary data.</text>
</comment>
<sequence length="106" mass="11727">MSSKFTLTRYFFRKARSRQKPILALYNSQGDSVKNCADILRAAGDFYGRLYDTKPADGDLTTAFLEGLNRVIEGGESEDPEMSIEELTQAVHSINKQKAPGPDGIP</sequence>
<dbReference type="Proteomes" id="UP001157502">
    <property type="component" value="Chromosome 9"/>
</dbReference>
<name>A0ACC2GSU9_DALPE</name>
<organism evidence="1 2">
    <name type="scientific">Dallia pectoralis</name>
    <name type="common">Alaska blackfish</name>
    <dbReference type="NCBI Taxonomy" id="75939"/>
    <lineage>
        <taxon>Eukaryota</taxon>
        <taxon>Metazoa</taxon>
        <taxon>Chordata</taxon>
        <taxon>Craniata</taxon>
        <taxon>Vertebrata</taxon>
        <taxon>Euteleostomi</taxon>
        <taxon>Actinopterygii</taxon>
        <taxon>Neopterygii</taxon>
        <taxon>Teleostei</taxon>
        <taxon>Protacanthopterygii</taxon>
        <taxon>Esociformes</taxon>
        <taxon>Umbridae</taxon>
        <taxon>Dallia</taxon>
    </lineage>
</organism>
<gene>
    <name evidence="1" type="ORF">DPEC_G00110010</name>
</gene>
<proteinExistence type="predicted"/>
<evidence type="ECO:0000313" key="1">
    <source>
        <dbReference type="EMBL" id="KAJ8006707.1"/>
    </source>
</evidence>
<accession>A0ACC2GSU9</accession>
<evidence type="ECO:0000313" key="2">
    <source>
        <dbReference type="Proteomes" id="UP001157502"/>
    </source>
</evidence>
<keyword evidence="2" id="KW-1185">Reference proteome</keyword>
<reference evidence="1" key="1">
    <citation type="submission" date="2021-05" db="EMBL/GenBank/DDBJ databases">
        <authorList>
            <person name="Pan Q."/>
            <person name="Jouanno E."/>
            <person name="Zahm M."/>
            <person name="Klopp C."/>
            <person name="Cabau C."/>
            <person name="Louis A."/>
            <person name="Berthelot C."/>
            <person name="Parey E."/>
            <person name="Roest Crollius H."/>
            <person name="Montfort J."/>
            <person name="Robinson-Rechavi M."/>
            <person name="Bouchez O."/>
            <person name="Lampietro C."/>
            <person name="Lopez Roques C."/>
            <person name="Donnadieu C."/>
            <person name="Postlethwait J."/>
            <person name="Bobe J."/>
            <person name="Dillon D."/>
            <person name="Chandos A."/>
            <person name="von Hippel F."/>
            <person name="Guiguen Y."/>
        </authorList>
    </citation>
    <scope>NUCLEOTIDE SEQUENCE</scope>
    <source>
        <strain evidence="1">YG-Jan2019</strain>
    </source>
</reference>
<protein>
    <submittedName>
        <fullName evidence="1">Uncharacterized protein</fullName>
    </submittedName>
</protein>